<keyword evidence="2 3" id="KW-0472">Membrane</keyword>
<organism evidence="4 5">
    <name type="scientific">Mikania micrantha</name>
    <name type="common">bitter vine</name>
    <dbReference type="NCBI Taxonomy" id="192012"/>
    <lineage>
        <taxon>Eukaryota</taxon>
        <taxon>Viridiplantae</taxon>
        <taxon>Streptophyta</taxon>
        <taxon>Embryophyta</taxon>
        <taxon>Tracheophyta</taxon>
        <taxon>Spermatophyta</taxon>
        <taxon>Magnoliopsida</taxon>
        <taxon>eudicotyledons</taxon>
        <taxon>Gunneridae</taxon>
        <taxon>Pentapetalae</taxon>
        <taxon>asterids</taxon>
        <taxon>campanulids</taxon>
        <taxon>Asterales</taxon>
        <taxon>Asteraceae</taxon>
        <taxon>Asteroideae</taxon>
        <taxon>Heliantheae alliance</taxon>
        <taxon>Eupatorieae</taxon>
        <taxon>Mikania</taxon>
    </lineage>
</organism>
<evidence type="ECO:0008006" key="6">
    <source>
        <dbReference type="Google" id="ProtNLM"/>
    </source>
</evidence>
<dbReference type="GO" id="GO:0005886">
    <property type="term" value="C:plasma membrane"/>
    <property type="evidence" value="ECO:0007669"/>
    <property type="project" value="TreeGrafter"/>
</dbReference>
<dbReference type="PANTHER" id="PTHR31234">
    <property type="entry name" value="LATE EMBRYOGENESIS ABUNDANT (LEA) HYDROXYPROLINE-RICH GLYCOPROTEIN FAMILY"/>
    <property type="match status" value="1"/>
</dbReference>
<dbReference type="EMBL" id="SZYD01000013">
    <property type="protein sequence ID" value="KAD4384861.1"/>
    <property type="molecule type" value="Genomic_DNA"/>
</dbReference>
<proteinExistence type="predicted"/>
<gene>
    <name evidence="4" type="ORF">E3N88_25029</name>
</gene>
<dbReference type="GO" id="GO:0098542">
    <property type="term" value="P:defense response to other organism"/>
    <property type="evidence" value="ECO:0007669"/>
    <property type="project" value="InterPro"/>
</dbReference>
<sequence length="275" mass="30749">MTDRIHPSSKPNSIPGSTATVTTIKGPKLPLPPAKSHLYNQNGHPYRRNPTTYQRKRRRRCLCLCCFWSILFIIIILLLATITGGVLYLLYRPKSPAFSVTSLKINHFNLTTAIDGTTRLTSNLNLTISTKNPNNKIVFHYYPFTIKCLTDEAEIANGYFGNSFTSNPNNITIIRSSLSSNSLLLETETVNRIRSDLKKKSGLPLKILLDSEAVMKVESFRSKKVGIRIKCEKIHSLIPKSGGARSNSSSSSVSATVSDANCEVDLRIKIWKWTF</sequence>
<dbReference type="PANTHER" id="PTHR31234:SF6">
    <property type="entry name" value="LATE EMBRYOGENESIS ABUNDANT PROTEIN LEA-2 SUBGROUP DOMAIN-CONTAINING PROTEIN"/>
    <property type="match status" value="1"/>
</dbReference>
<comment type="caution">
    <text evidence="4">The sequence shown here is derived from an EMBL/GenBank/DDBJ whole genome shotgun (WGS) entry which is preliminary data.</text>
</comment>
<dbReference type="InterPro" id="IPR044839">
    <property type="entry name" value="NDR1-like"/>
</dbReference>
<evidence type="ECO:0000256" key="3">
    <source>
        <dbReference type="SAM" id="Phobius"/>
    </source>
</evidence>
<evidence type="ECO:0000313" key="4">
    <source>
        <dbReference type="EMBL" id="KAD4384861.1"/>
    </source>
</evidence>
<keyword evidence="5" id="KW-1185">Reference proteome</keyword>
<keyword evidence="3" id="KW-0812">Transmembrane</keyword>
<evidence type="ECO:0000256" key="1">
    <source>
        <dbReference type="ARBA" id="ARBA00004370"/>
    </source>
</evidence>
<keyword evidence="3" id="KW-1133">Transmembrane helix</keyword>
<dbReference type="Proteomes" id="UP000326396">
    <property type="component" value="Linkage Group LG3"/>
</dbReference>
<evidence type="ECO:0000313" key="5">
    <source>
        <dbReference type="Proteomes" id="UP000326396"/>
    </source>
</evidence>
<dbReference type="OrthoDB" id="777167at2759"/>
<name>A0A5N6N6E4_9ASTR</name>
<accession>A0A5N6N6E4</accession>
<comment type="subcellular location">
    <subcellularLocation>
        <location evidence="1">Membrane</location>
    </subcellularLocation>
</comment>
<reference evidence="4 5" key="1">
    <citation type="submission" date="2019-05" db="EMBL/GenBank/DDBJ databases">
        <title>Mikania micrantha, genome provides insights into the molecular mechanism of rapid growth.</title>
        <authorList>
            <person name="Liu B."/>
        </authorList>
    </citation>
    <scope>NUCLEOTIDE SEQUENCE [LARGE SCALE GENOMIC DNA]</scope>
    <source>
        <strain evidence="4">NLD-2019</strain>
        <tissue evidence="4">Leaf</tissue>
    </source>
</reference>
<feature type="transmembrane region" description="Helical" evidence="3">
    <location>
        <begin position="61"/>
        <end position="91"/>
    </location>
</feature>
<dbReference type="AlphaFoldDB" id="A0A5N6N6E4"/>
<evidence type="ECO:0000256" key="2">
    <source>
        <dbReference type="ARBA" id="ARBA00023136"/>
    </source>
</evidence>
<protein>
    <recommendedName>
        <fullName evidence="6">Late embryogenesis abundant protein LEA-2 subgroup domain-containing protein</fullName>
    </recommendedName>
</protein>